<dbReference type="Proteomes" id="UP000307164">
    <property type="component" value="Unassembled WGS sequence"/>
</dbReference>
<dbReference type="AlphaFoldDB" id="A0A5S3V273"/>
<reference evidence="1" key="3">
    <citation type="submission" date="2019-09" db="EMBL/GenBank/DDBJ databases">
        <title>Co-occurence of chitin degradation, pigmentation and bioactivity in marine Pseudoalteromonas.</title>
        <authorList>
            <person name="Sonnenschein E.C."/>
            <person name="Bech P.K."/>
        </authorList>
    </citation>
    <scope>NUCLEOTIDE SEQUENCE</scope>
    <source>
        <strain evidence="1">S3790</strain>
        <strain evidence="2 3">S3895</strain>
    </source>
</reference>
<dbReference type="Proteomes" id="UP000307217">
    <property type="component" value="Unassembled WGS sequence"/>
</dbReference>
<evidence type="ECO:0000313" key="3">
    <source>
        <dbReference type="Proteomes" id="UP000307164"/>
    </source>
</evidence>
<name>A0A5S3V273_9GAMM</name>
<protein>
    <submittedName>
        <fullName evidence="1">Uncharacterized protein</fullName>
    </submittedName>
</protein>
<dbReference type="EMBL" id="PNBX01000106">
    <property type="protein sequence ID" value="TMO64443.1"/>
    <property type="molecule type" value="Genomic_DNA"/>
</dbReference>
<organism evidence="1 4">
    <name type="scientific">Pseudoalteromonas aurantia</name>
    <dbReference type="NCBI Taxonomy" id="43654"/>
    <lineage>
        <taxon>Bacteria</taxon>
        <taxon>Pseudomonadati</taxon>
        <taxon>Pseudomonadota</taxon>
        <taxon>Gammaproteobacteria</taxon>
        <taxon>Alteromonadales</taxon>
        <taxon>Pseudoalteromonadaceae</taxon>
        <taxon>Pseudoalteromonas</taxon>
    </lineage>
</organism>
<sequence length="106" mass="12059">MIEFSENFRLAHGLNAGAVANVEYLVEYEARTQAEAQALVDSYESELQLEKRKNAYQMNFDAEFLNLLCDDVLPQLMEQLSADAQEKITACLAARQSIKQRYPKPV</sequence>
<gene>
    <name evidence="1" type="ORF">CWC19_18400</name>
    <name evidence="2" type="ORF">CWC20_08410</name>
</gene>
<evidence type="ECO:0000313" key="2">
    <source>
        <dbReference type="EMBL" id="TMO75334.1"/>
    </source>
</evidence>
<dbReference type="EMBL" id="PNBW01000038">
    <property type="protein sequence ID" value="TMO75334.1"/>
    <property type="molecule type" value="Genomic_DNA"/>
</dbReference>
<dbReference type="RefSeq" id="WP_138593310.1">
    <property type="nucleotide sequence ID" value="NZ_PNBW01000038.1"/>
</dbReference>
<evidence type="ECO:0000313" key="1">
    <source>
        <dbReference type="EMBL" id="TMO64443.1"/>
    </source>
</evidence>
<comment type="caution">
    <text evidence="1">The sequence shown here is derived from an EMBL/GenBank/DDBJ whole genome shotgun (WGS) entry which is preliminary data.</text>
</comment>
<proteinExistence type="predicted"/>
<accession>A0A5S3V273</accession>
<evidence type="ECO:0000313" key="4">
    <source>
        <dbReference type="Proteomes" id="UP000307217"/>
    </source>
</evidence>
<keyword evidence="3" id="KW-1185">Reference proteome</keyword>
<dbReference type="OrthoDB" id="9993268at2"/>
<reference evidence="4" key="2">
    <citation type="submission" date="2019-06" db="EMBL/GenBank/DDBJ databases">
        <title>Co-occurence of chitin degradation, pigmentation and bioactivity in marine Pseudoalteromonas.</title>
        <authorList>
            <person name="Sonnenschein E.C."/>
            <person name="Bech P.K."/>
        </authorList>
    </citation>
    <scope>NUCLEOTIDE SEQUENCE [LARGE SCALE GENOMIC DNA]</scope>
    <source>
        <strain evidence="4">S3790</strain>
    </source>
</reference>
<reference evidence="3 4" key="1">
    <citation type="submission" date="2018-01" db="EMBL/GenBank/DDBJ databases">
        <authorList>
            <person name="Paulsen S."/>
            <person name="Gram L.K."/>
        </authorList>
    </citation>
    <scope>NUCLEOTIDE SEQUENCE [LARGE SCALE GENOMIC DNA]</scope>
    <source>
        <strain evidence="1 4">S3790</strain>
        <strain evidence="2 3">S3895</strain>
    </source>
</reference>